<keyword evidence="7" id="KW-0378">Hydrolase</keyword>
<name>A0A7G2CD03_9TRYP</name>
<proteinExistence type="predicted"/>
<dbReference type="PANTHER" id="PTHR45792">
    <property type="entry name" value="DIACYLGLYCEROL LIPASE HOMOLOG-RELATED"/>
    <property type="match status" value="1"/>
</dbReference>
<dbReference type="EC" id="3.1.1.116" evidence="14"/>
<keyword evidence="10" id="KW-1133">Transmembrane helix</keyword>
<dbReference type="EMBL" id="LR877150">
    <property type="protein sequence ID" value="CAD2216002.1"/>
    <property type="molecule type" value="Genomic_DNA"/>
</dbReference>
<keyword evidence="8" id="KW-0106">Calcium</keyword>
<keyword evidence="3" id="KW-1003">Cell membrane</keyword>
<evidence type="ECO:0000259" key="15">
    <source>
        <dbReference type="Pfam" id="PF01764"/>
    </source>
</evidence>
<keyword evidence="17" id="KW-1185">Reference proteome</keyword>
<dbReference type="InterPro" id="IPR029058">
    <property type="entry name" value="AB_hydrolase_fold"/>
</dbReference>
<evidence type="ECO:0000256" key="9">
    <source>
        <dbReference type="ARBA" id="ARBA00022963"/>
    </source>
</evidence>
<keyword evidence="4" id="KW-0597">Phosphoprotein</keyword>
<dbReference type="InterPro" id="IPR002921">
    <property type="entry name" value="Fungal_lipase-type"/>
</dbReference>
<protein>
    <recommendedName>
        <fullName evidence="14">sn-1-specific diacylglycerol lipase</fullName>
        <ecNumber evidence="14">3.1.1.116</ecNumber>
    </recommendedName>
</protein>
<comment type="cofactor">
    <cofactor evidence="1">
        <name>Ca(2+)</name>
        <dbReference type="ChEBI" id="CHEBI:29108"/>
    </cofactor>
</comment>
<dbReference type="GO" id="GO:0016042">
    <property type="term" value="P:lipid catabolic process"/>
    <property type="evidence" value="ECO:0007669"/>
    <property type="project" value="UniProtKB-KW"/>
</dbReference>
<evidence type="ECO:0000256" key="11">
    <source>
        <dbReference type="ARBA" id="ARBA00023098"/>
    </source>
</evidence>
<evidence type="ECO:0000256" key="2">
    <source>
        <dbReference type="ARBA" id="ARBA00004651"/>
    </source>
</evidence>
<comment type="catalytic activity">
    <reaction evidence="13">
        <text>a 1,2-diacyl-sn-glycerol + H2O = a 2-acylglycerol + a fatty acid + H(+)</text>
        <dbReference type="Rhea" id="RHEA:33275"/>
        <dbReference type="ChEBI" id="CHEBI:15377"/>
        <dbReference type="ChEBI" id="CHEBI:15378"/>
        <dbReference type="ChEBI" id="CHEBI:17389"/>
        <dbReference type="ChEBI" id="CHEBI:17815"/>
        <dbReference type="ChEBI" id="CHEBI:28868"/>
        <dbReference type="EC" id="3.1.1.116"/>
    </reaction>
    <physiologicalReaction direction="left-to-right" evidence="13">
        <dbReference type="Rhea" id="RHEA:33276"/>
    </physiologicalReaction>
</comment>
<evidence type="ECO:0000256" key="5">
    <source>
        <dbReference type="ARBA" id="ARBA00022692"/>
    </source>
</evidence>
<evidence type="ECO:0000256" key="10">
    <source>
        <dbReference type="ARBA" id="ARBA00022989"/>
    </source>
</evidence>
<evidence type="ECO:0000256" key="14">
    <source>
        <dbReference type="ARBA" id="ARBA00026104"/>
    </source>
</evidence>
<keyword evidence="6" id="KW-0479">Metal-binding</keyword>
<dbReference type="Pfam" id="PF01764">
    <property type="entry name" value="Lipase_3"/>
    <property type="match status" value="1"/>
</dbReference>
<keyword evidence="5" id="KW-0812">Transmembrane</keyword>
<evidence type="ECO:0000256" key="8">
    <source>
        <dbReference type="ARBA" id="ARBA00022837"/>
    </source>
</evidence>
<organism evidence="16 17">
    <name type="scientific">Angomonas deanei</name>
    <dbReference type="NCBI Taxonomy" id="59799"/>
    <lineage>
        <taxon>Eukaryota</taxon>
        <taxon>Discoba</taxon>
        <taxon>Euglenozoa</taxon>
        <taxon>Kinetoplastea</taxon>
        <taxon>Metakinetoplastina</taxon>
        <taxon>Trypanosomatida</taxon>
        <taxon>Trypanosomatidae</taxon>
        <taxon>Strigomonadinae</taxon>
        <taxon>Angomonas</taxon>
    </lineage>
</organism>
<sequence length="465" mass="52523">MRDLSTNLSHVSTVSEKHEAKYNDWLTTAGVRNKQRAREKGRRTVHLRQCVALLDTAAYAVRFAVASYGLPYELGYFNSVREIMKLVGKPHQRYTVASSEEQLESMRRMLQGECAEPLMEYAHGRFTNQPPHPSFAIVLDHEARRVVVTFRGTETVADALVDITEGYVVVDLLSRGPHIVGVEVEKARSAVPLAEAPPKVRVRLERLTRQLRAIAHTPAAFKKVDSEERKEADPSLCTRVPLGFFESVVQGAVVLLPLLEEVYAQYPDYDLFLTGHSLGGIQATLFHLFFCFSAVPDSAEEARPHQKHRLTYRTDTTQLLVPFRRTFTLTFGAAPVVEEQLLSAVNAALQREEDRSGSRLLHFMFGKDAITRLQVRSIRDLLTEEPLADAVLPTLALPGSVYLIPEGHKDFFTVEESDTVRKELVVSVDSVIHHFPLFYLRSINHLLKQYTHRWVQATNNNNKAS</sequence>
<keyword evidence="9" id="KW-0442">Lipid degradation</keyword>
<dbReference type="AlphaFoldDB" id="A0A7G2CD03"/>
<evidence type="ECO:0000313" key="17">
    <source>
        <dbReference type="Proteomes" id="UP000515908"/>
    </source>
</evidence>
<dbReference type="SUPFAM" id="SSF53474">
    <property type="entry name" value="alpha/beta-Hydrolases"/>
    <property type="match status" value="1"/>
</dbReference>
<evidence type="ECO:0000256" key="7">
    <source>
        <dbReference type="ARBA" id="ARBA00022801"/>
    </source>
</evidence>
<gene>
    <name evidence="16" type="ORF">ADEAN_000346000</name>
</gene>
<evidence type="ECO:0000256" key="12">
    <source>
        <dbReference type="ARBA" id="ARBA00023136"/>
    </source>
</evidence>
<feature type="domain" description="Fungal lipase-type" evidence="15">
    <location>
        <begin position="237"/>
        <end position="297"/>
    </location>
</feature>
<evidence type="ECO:0000256" key="13">
    <source>
        <dbReference type="ARBA" id="ARBA00024531"/>
    </source>
</evidence>
<keyword evidence="11" id="KW-0443">Lipid metabolism</keyword>
<dbReference type="GO" id="GO:0005886">
    <property type="term" value="C:plasma membrane"/>
    <property type="evidence" value="ECO:0007669"/>
    <property type="project" value="UniProtKB-SubCell"/>
</dbReference>
<dbReference type="GO" id="GO:0016298">
    <property type="term" value="F:lipase activity"/>
    <property type="evidence" value="ECO:0007669"/>
    <property type="project" value="TreeGrafter"/>
</dbReference>
<evidence type="ECO:0000256" key="1">
    <source>
        <dbReference type="ARBA" id="ARBA00001913"/>
    </source>
</evidence>
<dbReference type="VEuPathDB" id="TriTrypDB:ADEAN_000346000"/>
<dbReference type="PANTHER" id="PTHR45792:SF8">
    <property type="entry name" value="DIACYLGLYCEROL LIPASE-ALPHA"/>
    <property type="match status" value="1"/>
</dbReference>
<evidence type="ECO:0000256" key="3">
    <source>
        <dbReference type="ARBA" id="ARBA00022475"/>
    </source>
</evidence>
<dbReference type="GO" id="GO:0046872">
    <property type="term" value="F:metal ion binding"/>
    <property type="evidence" value="ECO:0007669"/>
    <property type="project" value="UniProtKB-KW"/>
</dbReference>
<comment type="subcellular location">
    <subcellularLocation>
        <location evidence="2">Cell membrane</location>
        <topology evidence="2">Multi-pass membrane protein</topology>
    </subcellularLocation>
</comment>
<dbReference type="InterPro" id="IPR052214">
    <property type="entry name" value="DAG_Lipase-Related"/>
</dbReference>
<evidence type="ECO:0000256" key="4">
    <source>
        <dbReference type="ARBA" id="ARBA00022553"/>
    </source>
</evidence>
<dbReference type="Proteomes" id="UP000515908">
    <property type="component" value="Chromosome 06"/>
</dbReference>
<evidence type="ECO:0000256" key="6">
    <source>
        <dbReference type="ARBA" id="ARBA00022723"/>
    </source>
</evidence>
<keyword evidence="12" id="KW-0472">Membrane</keyword>
<dbReference type="OrthoDB" id="426718at2759"/>
<dbReference type="Gene3D" id="3.40.50.1820">
    <property type="entry name" value="alpha/beta hydrolase"/>
    <property type="match status" value="1"/>
</dbReference>
<reference evidence="16 17" key="1">
    <citation type="submission" date="2020-08" db="EMBL/GenBank/DDBJ databases">
        <authorList>
            <person name="Newling K."/>
            <person name="Davey J."/>
            <person name="Forrester S."/>
        </authorList>
    </citation>
    <scope>NUCLEOTIDE SEQUENCE [LARGE SCALE GENOMIC DNA]</scope>
    <source>
        <strain evidence="17">Crithidia deanei Carvalho (ATCC PRA-265)</strain>
    </source>
</reference>
<evidence type="ECO:0000313" key="16">
    <source>
        <dbReference type="EMBL" id="CAD2216002.1"/>
    </source>
</evidence>
<accession>A0A7G2CD03</accession>